<organism evidence="1 2">
    <name type="scientific">Emericellopsis atlantica</name>
    <dbReference type="NCBI Taxonomy" id="2614577"/>
    <lineage>
        <taxon>Eukaryota</taxon>
        <taxon>Fungi</taxon>
        <taxon>Dikarya</taxon>
        <taxon>Ascomycota</taxon>
        <taxon>Pezizomycotina</taxon>
        <taxon>Sordariomycetes</taxon>
        <taxon>Hypocreomycetidae</taxon>
        <taxon>Hypocreales</taxon>
        <taxon>Bionectriaceae</taxon>
        <taxon>Emericellopsis</taxon>
    </lineage>
</organism>
<protein>
    <submittedName>
        <fullName evidence="1">Uncharacterized protein</fullName>
    </submittedName>
</protein>
<gene>
    <name evidence="1" type="ORF">F5Z01DRAFT_633946</name>
</gene>
<dbReference type="EMBL" id="MU251246">
    <property type="protein sequence ID" value="KAG9257182.1"/>
    <property type="molecule type" value="Genomic_DNA"/>
</dbReference>
<dbReference type="Proteomes" id="UP000887229">
    <property type="component" value="Unassembled WGS sequence"/>
</dbReference>
<accession>A0A9P7ZST4</accession>
<keyword evidence="2" id="KW-1185">Reference proteome</keyword>
<proteinExistence type="predicted"/>
<sequence>MVTGLLLSTFTGLGDWREGSLELSVLQRLASLHPPVARLSPGLGPSARLQTGTGVQTDMLRLCDLGGLFGHHQRLRALKPDPVQGRAQRHNCWLDANGETAGTAIRARNAQDHRCIRETASTQGLVCYLQSEPLRYATHGYVPELLADKRKPDKRRRTRYSTPSILPLASSATINSRRITLTLLDAHRQSTPSIQTARHLHIMCETCTSDLTVP</sequence>
<evidence type="ECO:0000313" key="1">
    <source>
        <dbReference type="EMBL" id="KAG9257182.1"/>
    </source>
</evidence>
<dbReference type="RefSeq" id="XP_046121106.1">
    <property type="nucleotide sequence ID" value="XM_046262004.1"/>
</dbReference>
<dbReference type="AlphaFoldDB" id="A0A9P7ZST4"/>
<reference evidence="1" key="1">
    <citation type="journal article" date="2021" name="IMA Fungus">
        <title>Genomic characterization of three marine fungi, including Emericellopsis atlantica sp. nov. with signatures of a generalist lifestyle and marine biomass degradation.</title>
        <authorList>
            <person name="Hagestad O.C."/>
            <person name="Hou L."/>
            <person name="Andersen J.H."/>
            <person name="Hansen E.H."/>
            <person name="Altermark B."/>
            <person name="Li C."/>
            <person name="Kuhnert E."/>
            <person name="Cox R.J."/>
            <person name="Crous P.W."/>
            <person name="Spatafora J.W."/>
            <person name="Lail K."/>
            <person name="Amirebrahimi M."/>
            <person name="Lipzen A."/>
            <person name="Pangilinan J."/>
            <person name="Andreopoulos W."/>
            <person name="Hayes R.D."/>
            <person name="Ng V."/>
            <person name="Grigoriev I.V."/>
            <person name="Jackson S.A."/>
            <person name="Sutton T.D.S."/>
            <person name="Dobson A.D.W."/>
            <person name="Rama T."/>
        </authorList>
    </citation>
    <scope>NUCLEOTIDE SEQUENCE</scope>
    <source>
        <strain evidence="1">TS7</strain>
    </source>
</reference>
<evidence type="ECO:0000313" key="2">
    <source>
        <dbReference type="Proteomes" id="UP000887229"/>
    </source>
</evidence>
<name>A0A9P7ZST4_9HYPO</name>
<dbReference type="GeneID" id="70292907"/>
<comment type="caution">
    <text evidence="1">The sequence shown here is derived from an EMBL/GenBank/DDBJ whole genome shotgun (WGS) entry which is preliminary data.</text>
</comment>